<dbReference type="HOGENOM" id="CLU_018354_1_2_1"/>
<dbReference type="SUPFAM" id="SSF56176">
    <property type="entry name" value="FAD-binding/transporter-associated domain-like"/>
    <property type="match status" value="1"/>
</dbReference>
<dbReference type="InterPro" id="IPR006094">
    <property type="entry name" value="Oxid_FAD_bind_N"/>
</dbReference>
<dbReference type="OrthoDB" id="2151789at2759"/>
<evidence type="ECO:0000256" key="4">
    <source>
        <dbReference type="ARBA" id="ARBA00023002"/>
    </source>
</evidence>
<reference evidence="6 7" key="1">
    <citation type="journal article" date="2014" name="Proc. Natl. Acad. Sci. U.S.A.">
        <title>Trajectory and genomic determinants of fungal-pathogen speciation and host adaptation.</title>
        <authorList>
            <person name="Hu X."/>
            <person name="Xiao G."/>
            <person name="Zheng P."/>
            <person name="Shang Y."/>
            <person name="Su Y."/>
            <person name="Zhang X."/>
            <person name="Liu X."/>
            <person name="Zhan S."/>
            <person name="St Leger R.J."/>
            <person name="Wang C."/>
        </authorList>
    </citation>
    <scope>NUCLEOTIDE SEQUENCE [LARGE SCALE GENOMIC DNA]</scope>
    <source>
        <strain evidence="6 7">ARSEF 1941</strain>
    </source>
</reference>
<dbReference type="InterPro" id="IPR050416">
    <property type="entry name" value="FAD-linked_Oxidoreductase"/>
</dbReference>
<keyword evidence="3" id="KW-0274">FAD</keyword>
<dbReference type="Pfam" id="PF01565">
    <property type="entry name" value="FAD_binding_4"/>
    <property type="match status" value="1"/>
</dbReference>
<feature type="domain" description="FAD-binding PCMH-type" evidence="5">
    <location>
        <begin position="21"/>
        <end position="220"/>
    </location>
</feature>
<dbReference type="GO" id="GO:0016491">
    <property type="term" value="F:oxidoreductase activity"/>
    <property type="evidence" value="ECO:0007669"/>
    <property type="project" value="UniProtKB-KW"/>
</dbReference>
<accession>A0A0B2WIR2</accession>
<evidence type="ECO:0000313" key="7">
    <source>
        <dbReference type="Proteomes" id="UP000030816"/>
    </source>
</evidence>
<dbReference type="InterPro" id="IPR016169">
    <property type="entry name" value="FAD-bd_PCMH_sub2"/>
</dbReference>
<dbReference type="Gene3D" id="3.30.465.10">
    <property type="match status" value="2"/>
</dbReference>
<proteinExistence type="inferred from homology"/>
<evidence type="ECO:0000256" key="2">
    <source>
        <dbReference type="ARBA" id="ARBA00022630"/>
    </source>
</evidence>
<comment type="caution">
    <text evidence="6">The sequence shown here is derived from an EMBL/GenBank/DDBJ whole genome shotgun (WGS) entry which is preliminary data.</text>
</comment>
<sequence>MSVDASQLALEELRKIFPGQVIGPDDVGYDEEVCSSCAEEVAKALLIVKGSGSKFAIRSAGHNANPGFSSVSTAGSGIVLDLRGLKSKSLDNKTNVAHMGAGNNWSDAFTWLEAQNLSVIGSREGRVGLSGFLLGGRADFCPIHPWHSVGQVLTCSGGQGIFSSSFGLGVDGVKNFEIALANGTIVNANAEENSDLYLALKGGGSNFGIVTAVSLQTHPLIRVQYTIHMYDPSDYQNVLNAFAKVQESMEQDPKIGMFINTRRDFIAVGMFYAAWSAEIPAAFDPIVKLTSFIGAAVPTANGTFSTLNEILEEWAYKEQDLKHAYLTMTTKISPKLYQEVHQLWRNIVDQLSLTADLHWSIQPLTQAAVMAGRNRGGNILGLENVSQSCLIFACDWKQDHDDEAVRSALAAALERSKKLAVEGELLLDLLLPTFAGTSQNVLAGFGAENVKKIQDAARRYDPEGVFQKLQNGGFLLRDI</sequence>
<dbReference type="GeneID" id="63742859"/>
<keyword evidence="2" id="KW-0285">Flavoprotein</keyword>
<dbReference type="InterPro" id="IPR036318">
    <property type="entry name" value="FAD-bd_PCMH-like_sf"/>
</dbReference>
<gene>
    <name evidence="6" type="ORF">MAM_08404</name>
</gene>
<protein>
    <submittedName>
        <fullName evidence="6">FAD-binding, type 2</fullName>
    </submittedName>
</protein>
<dbReference type="GO" id="GO:0071949">
    <property type="term" value="F:FAD binding"/>
    <property type="evidence" value="ECO:0007669"/>
    <property type="project" value="InterPro"/>
</dbReference>
<dbReference type="RefSeq" id="XP_040674799.1">
    <property type="nucleotide sequence ID" value="XM_040827202.1"/>
</dbReference>
<keyword evidence="4" id="KW-0560">Oxidoreductase</keyword>
<dbReference type="InterPro" id="IPR016166">
    <property type="entry name" value="FAD-bd_PCMH"/>
</dbReference>
<evidence type="ECO:0000256" key="3">
    <source>
        <dbReference type="ARBA" id="ARBA00022827"/>
    </source>
</evidence>
<evidence type="ECO:0000256" key="1">
    <source>
        <dbReference type="ARBA" id="ARBA00005466"/>
    </source>
</evidence>
<dbReference type="PANTHER" id="PTHR42973">
    <property type="entry name" value="BINDING OXIDOREDUCTASE, PUTATIVE (AFU_ORTHOLOGUE AFUA_1G17690)-RELATED"/>
    <property type="match status" value="1"/>
</dbReference>
<dbReference type="Proteomes" id="UP000030816">
    <property type="component" value="Unassembled WGS sequence"/>
</dbReference>
<dbReference type="PANTHER" id="PTHR42973:SF54">
    <property type="entry name" value="FAD-BINDING PCMH-TYPE DOMAIN-CONTAINING PROTEIN"/>
    <property type="match status" value="1"/>
</dbReference>
<dbReference type="PROSITE" id="PS51387">
    <property type="entry name" value="FAD_PCMH"/>
    <property type="match status" value="1"/>
</dbReference>
<dbReference type="AlphaFoldDB" id="A0A0B2WIR2"/>
<name>A0A0B2WIR2_METAS</name>
<evidence type="ECO:0000313" key="6">
    <source>
        <dbReference type="EMBL" id="KHN93733.1"/>
    </source>
</evidence>
<comment type="similarity">
    <text evidence="1">Belongs to the oxygen-dependent FAD-linked oxidoreductase family.</text>
</comment>
<organism evidence="6 7">
    <name type="scientific">Metarhizium album (strain ARSEF 1941)</name>
    <dbReference type="NCBI Taxonomy" id="1081103"/>
    <lineage>
        <taxon>Eukaryota</taxon>
        <taxon>Fungi</taxon>
        <taxon>Dikarya</taxon>
        <taxon>Ascomycota</taxon>
        <taxon>Pezizomycotina</taxon>
        <taxon>Sordariomycetes</taxon>
        <taxon>Hypocreomycetidae</taxon>
        <taxon>Hypocreales</taxon>
        <taxon>Clavicipitaceae</taxon>
        <taxon>Metarhizium</taxon>
    </lineage>
</organism>
<dbReference type="EMBL" id="AZHE01000055">
    <property type="protein sequence ID" value="KHN93733.1"/>
    <property type="molecule type" value="Genomic_DNA"/>
</dbReference>
<dbReference type="Gene3D" id="3.40.462.20">
    <property type="match status" value="1"/>
</dbReference>
<keyword evidence="7" id="KW-1185">Reference proteome</keyword>
<evidence type="ECO:0000259" key="5">
    <source>
        <dbReference type="PROSITE" id="PS51387"/>
    </source>
</evidence>